<proteinExistence type="predicted"/>
<organism evidence="2">
    <name type="scientific">Anguilla anguilla</name>
    <name type="common">European freshwater eel</name>
    <name type="synonym">Muraena anguilla</name>
    <dbReference type="NCBI Taxonomy" id="7936"/>
    <lineage>
        <taxon>Eukaryota</taxon>
        <taxon>Metazoa</taxon>
        <taxon>Chordata</taxon>
        <taxon>Craniata</taxon>
        <taxon>Vertebrata</taxon>
        <taxon>Euteleostomi</taxon>
        <taxon>Actinopterygii</taxon>
        <taxon>Neopterygii</taxon>
        <taxon>Teleostei</taxon>
        <taxon>Anguilliformes</taxon>
        <taxon>Anguillidae</taxon>
        <taxon>Anguilla</taxon>
    </lineage>
</organism>
<sequence>MTFYQDHSKETQTVTHRGHTRLLWQPIREHTAAPDSLATRL</sequence>
<accession>A0A0E9PGS3</accession>
<reference evidence="2" key="2">
    <citation type="journal article" date="2015" name="Fish Shellfish Immunol.">
        <title>Early steps in the European eel (Anguilla anguilla)-Vibrio vulnificus interaction in the gills: Role of the RtxA13 toxin.</title>
        <authorList>
            <person name="Callol A."/>
            <person name="Pajuelo D."/>
            <person name="Ebbesson L."/>
            <person name="Teles M."/>
            <person name="MacKenzie S."/>
            <person name="Amaro C."/>
        </authorList>
    </citation>
    <scope>NUCLEOTIDE SEQUENCE</scope>
</reference>
<protein>
    <submittedName>
        <fullName evidence="2">Uncharacterized protein</fullName>
    </submittedName>
</protein>
<evidence type="ECO:0000256" key="1">
    <source>
        <dbReference type="SAM" id="MobiDB-lite"/>
    </source>
</evidence>
<name>A0A0E9PGS3_ANGAN</name>
<feature type="region of interest" description="Disordered" evidence="1">
    <location>
        <begin position="1"/>
        <end position="20"/>
    </location>
</feature>
<feature type="compositionally biased region" description="Basic and acidic residues" evidence="1">
    <location>
        <begin position="1"/>
        <end position="10"/>
    </location>
</feature>
<reference evidence="2" key="1">
    <citation type="submission" date="2014-11" db="EMBL/GenBank/DDBJ databases">
        <authorList>
            <person name="Amaro Gonzalez C."/>
        </authorList>
    </citation>
    <scope>NUCLEOTIDE SEQUENCE</scope>
</reference>
<evidence type="ECO:0000313" key="2">
    <source>
        <dbReference type="EMBL" id="JAH03063.1"/>
    </source>
</evidence>
<dbReference type="EMBL" id="GBXM01105514">
    <property type="protein sequence ID" value="JAH03063.1"/>
    <property type="molecule type" value="Transcribed_RNA"/>
</dbReference>
<dbReference type="AlphaFoldDB" id="A0A0E9PGS3"/>